<comment type="caution">
    <text evidence="4">The sequence shown here is derived from an EMBL/GenBank/DDBJ whole genome shotgun (WGS) entry which is preliminary data.</text>
</comment>
<keyword evidence="2" id="KW-1133">Transmembrane helix</keyword>
<dbReference type="Proteomes" id="UP000294555">
    <property type="component" value="Unassembled WGS sequence"/>
</dbReference>
<reference evidence="4 5" key="1">
    <citation type="submission" date="2019-02" db="EMBL/GenBank/DDBJ databases">
        <title>Investigation of anaerobic lignin degradation for improved lignocellulosic biofuels.</title>
        <authorList>
            <person name="Deangelis K."/>
        </authorList>
    </citation>
    <scope>NUCLEOTIDE SEQUENCE [LARGE SCALE GENOMIC DNA]</scope>
    <source>
        <strain evidence="4 5">159R</strain>
    </source>
</reference>
<feature type="region of interest" description="Disordered" evidence="1">
    <location>
        <begin position="28"/>
        <end position="83"/>
    </location>
</feature>
<accession>A0A4R1NBQ4</accession>
<evidence type="ECO:0000313" key="5">
    <source>
        <dbReference type="Proteomes" id="UP000294555"/>
    </source>
</evidence>
<name>A0A4R1NBQ4_9GAMM</name>
<evidence type="ECO:0000313" key="4">
    <source>
        <dbReference type="EMBL" id="TCL04743.1"/>
    </source>
</evidence>
<feature type="signal peptide" evidence="3">
    <location>
        <begin position="1"/>
        <end position="25"/>
    </location>
</feature>
<evidence type="ECO:0000256" key="1">
    <source>
        <dbReference type="SAM" id="MobiDB-lite"/>
    </source>
</evidence>
<feature type="compositionally biased region" description="Basic and acidic residues" evidence="1">
    <location>
        <begin position="38"/>
        <end position="49"/>
    </location>
</feature>
<keyword evidence="3" id="KW-0732">Signal</keyword>
<dbReference type="OrthoDB" id="6687316at2"/>
<dbReference type="PROSITE" id="PS51257">
    <property type="entry name" value="PROKAR_LIPOPROTEIN"/>
    <property type="match status" value="1"/>
</dbReference>
<keyword evidence="5" id="KW-1185">Reference proteome</keyword>
<feature type="transmembrane region" description="Helical" evidence="2">
    <location>
        <begin position="116"/>
        <end position="135"/>
    </location>
</feature>
<protein>
    <submittedName>
        <fullName evidence="4">Ni/Co efflux regulator RcnB</fullName>
    </submittedName>
</protein>
<keyword evidence="2" id="KW-0472">Membrane</keyword>
<dbReference type="AlphaFoldDB" id="A0A4R1NBQ4"/>
<dbReference type="InterPro" id="IPR024572">
    <property type="entry name" value="RcnB"/>
</dbReference>
<organism evidence="4 5">
    <name type="scientific">Sodalis ligni</name>
    <dbReference type="NCBI Taxonomy" id="2697027"/>
    <lineage>
        <taxon>Bacteria</taxon>
        <taxon>Pseudomonadati</taxon>
        <taxon>Pseudomonadota</taxon>
        <taxon>Gammaproteobacteria</taxon>
        <taxon>Enterobacterales</taxon>
        <taxon>Bruguierivoracaceae</taxon>
        <taxon>Sodalis</taxon>
    </lineage>
</organism>
<evidence type="ECO:0000256" key="2">
    <source>
        <dbReference type="SAM" id="Phobius"/>
    </source>
</evidence>
<gene>
    <name evidence="4" type="ORF">EZJ58_2879</name>
</gene>
<feature type="compositionally biased region" description="Basic and acidic residues" evidence="1">
    <location>
        <begin position="58"/>
        <end position="77"/>
    </location>
</feature>
<feature type="chain" id="PRO_5020211965" evidence="3">
    <location>
        <begin position="26"/>
        <end position="137"/>
    </location>
</feature>
<proteinExistence type="predicted"/>
<dbReference type="Pfam" id="PF11776">
    <property type="entry name" value="RcnB"/>
    <property type="match status" value="1"/>
</dbReference>
<dbReference type="Gene3D" id="3.10.450.160">
    <property type="entry name" value="inner membrane protein cigr"/>
    <property type="match status" value="1"/>
</dbReference>
<dbReference type="RefSeq" id="WP_132923508.1">
    <property type="nucleotide sequence ID" value="NZ_SJOI01000001.1"/>
</dbReference>
<dbReference type="EMBL" id="SJOI01000001">
    <property type="protein sequence ID" value="TCL04743.1"/>
    <property type="molecule type" value="Genomic_DNA"/>
</dbReference>
<evidence type="ECO:0000256" key="3">
    <source>
        <dbReference type="SAM" id="SignalP"/>
    </source>
</evidence>
<keyword evidence="2" id="KW-0812">Transmembrane</keyword>
<sequence length="137" mass="15463">MKKTTLAIVMTLIATSSCLPIASFADDHGGQDQQWHQKGHEAQRGHEGPQGHASPQRGDFRGRERDHFAANGHDFRRGRPLPPQYRNDHYRVHDWRQRGLYEPPRGEEWAYVNGNYVLVAVATGIITSILIGNALNN</sequence>